<comment type="similarity">
    <text evidence="4">Belongs to the beta-lactamase family.</text>
</comment>
<keyword evidence="3 5" id="KW-0046">Antibiotic resistance</keyword>
<evidence type="ECO:0000259" key="7">
    <source>
        <dbReference type="Pfam" id="PF00144"/>
    </source>
</evidence>
<evidence type="ECO:0000313" key="8">
    <source>
        <dbReference type="EMBL" id="MDR5690878.1"/>
    </source>
</evidence>
<evidence type="ECO:0000256" key="4">
    <source>
        <dbReference type="ARBA" id="ARBA00038473"/>
    </source>
</evidence>
<dbReference type="Proteomes" id="UP001260072">
    <property type="component" value="Unassembled WGS sequence"/>
</dbReference>
<dbReference type="SUPFAM" id="SSF56601">
    <property type="entry name" value="beta-lactamase/transpeptidase-like"/>
    <property type="match status" value="1"/>
</dbReference>
<dbReference type="Pfam" id="PF00144">
    <property type="entry name" value="Beta-lactamase"/>
    <property type="match status" value="1"/>
</dbReference>
<evidence type="ECO:0000256" key="6">
    <source>
        <dbReference type="SAM" id="SignalP"/>
    </source>
</evidence>
<keyword evidence="9" id="KW-1185">Reference proteome</keyword>
<reference evidence="9" key="1">
    <citation type="submission" date="2023-07" db="EMBL/GenBank/DDBJ databases">
        <title>Description of three actinobacteria isolated from air of manufacturing shop in a pharmaceutical factory.</title>
        <authorList>
            <person name="Zhang D.-F."/>
        </authorList>
    </citation>
    <scope>NUCLEOTIDE SEQUENCE [LARGE SCALE GENOMIC DNA]</scope>
    <source>
        <strain evidence="9">CCTCC AB 2011122</strain>
    </source>
</reference>
<dbReference type="InterPro" id="IPR051478">
    <property type="entry name" value="Beta-lactamase-like_AB/R"/>
</dbReference>
<name>A0ABU1FGJ8_9MICO</name>
<dbReference type="InterPro" id="IPR001586">
    <property type="entry name" value="Beta-lactam_class-C_AS"/>
</dbReference>
<comment type="catalytic activity">
    <reaction evidence="5">
        <text>a beta-lactam + H2O = a substituted beta-amino acid</text>
        <dbReference type="Rhea" id="RHEA:20401"/>
        <dbReference type="ChEBI" id="CHEBI:15377"/>
        <dbReference type="ChEBI" id="CHEBI:35627"/>
        <dbReference type="ChEBI" id="CHEBI:140347"/>
        <dbReference type="EC" id="3.5.2.6"/>
    </reaction>
</comment>
<dbReference type="EC" id="3.5.2.6" evidence="5"/>
<organism evidence="8 9">
    <name type="scientific">Agromyces indicus</name>
    <dbReference type="NCBI Taxonomy" id="758919"/>
    <lineage>
        <taxon>Bacteria</taxon>
        <taxon>Bacillati</taxon>
        <taxon>Actinomycetota</taxon>
        <taxon>Actinomycetes</taxon>
        <taxon>Micrococcales</taxon>
        <taxon>Microbacteriaceae</taxon>
        <taxon>Agromyces</taxon>
    </lineage>
</organism>
<dbReference type="Gene3D" id="3.40.710.10">
    <property type="entry name" value="DD-peptidase/beta-lactamase superfamily"/>
    <property type="match status" value="1"/>
</dbReference>
<keyword evidence="6" id="KW-0732">Signal</keyword>
<dbReference type="GO" id="GO:0016787">
    <property type="term" value="F:hydrolase activity"/>
    <property type="evidence" value="ECO:0007669"/>
    <property type="project" value="UniProtKB-KW"/>
</dbReference>
<evidence type="ECO:0000256" key="5">
    <source>
        <dbReference type="RuleBase" id="RU361140"/>
    </source>
</evidence>
<comment type="caution">
    <text evidence="8">The sequence shown here is derived from an EMBL/GenBank/DDBJ whole genome shotgun (WGS) entry which is preliminary data.</text>
</comment>
<protein>
    <recommendedName>
        <fullName evidence="5">Beta-lactamase</fullName>
        <ecNumber evidence="5">3.5.2.6</ecNumber>
    </recommendedName>
</protein>
<evidence type="ECO:0000256" key="2">
    <source>
        <dbReference type="ARBA" id="ARBA00022801"/>
    </source>
</evidence>
<dbReference type="PANTHER" id="PTHR22935">
    <property type="entry name" value="PENICILLIN-BINDING PROTEIN"/>
    <property type="match status" value="1"/>
</dbReference>
<evidence type="ECO:0000313" key="9">
    <source>
        <dbReference type="Proteomes" id="UP001260072"/>
    </source>
</evidence>
<comment type="similarity">
    <text evidence="1 5">Belongs to the class-C beta-lactamase family.</text>
</comment>
<evidence type="ECO:0000256" key="1">
    <source>
        <dbReference type="ARBA" id="ARBA00007840"/>
    </source>
</evidence>
<keyword evidence="2 5" id="KW-0378">Hydrolase</keyword>
<dbReference type="EMBL" id="JAVKGS010000001">
    <property type="protein sequence ID" value="MDR5690878.1"/>
    <property type="molecule type" value="Genomic_DNA"/>
</dbReference>
<dbReference type="InterPro" id="IPR001466">
    <property type="entry name" value="Beta-lactam-related"/>
</dbReference>
<dbReference type="PANTHER" id="PTHR22935:SF95">
    <property type="entry name" value="BETA-LACTAMASE-LIKE 1-RELATED"/>
    <property type="match status" value="1"/>
</dbReference>
<proteinExistence type="inferred from homology"/>
<dbReference type="InterPro" id="IPR012338">
    <property type="entry name" value="Beta-lactam/transpept-like"/>
</dbReference>
<feature type="signal peptide" evidence="6">
    <location>
        <begin position="1"/>
        <end position="36"/>
    </location>
</feature>
<feature type="domain" description="Beta-lactamase-related" evidence="7">
    <location>
        <begin position="73"/>
        <end position="212"/>
    </location>
</feature>
<feature type="chain" id="PRO_5046667048" description="Beta-lactamase" evidence="6">
    <location>
        <begin position="37"/>
        <end position="240"/>
    </location>
</feature>
<accession>A0ABU1FGJ8</accession>
<gene>
    <name evidence="8" type="ORF">RH861_02255</name>
</gene>
<dbReference type="RefSeq" id="WP_310519563.1">
    <property type="nucleotide sequence ID" value="NZ_BAABBS010000004.1"/>
</dbReference>
<dbReference type="PROSITE" id="PS00336">
    <property type="entry name" value="BETA_LACTAMASE_C"/>
    <property type="match status" value="1"/>
</dbReference>
<sequence>MPHDSSARRDAPRRLAPTVVLASALVAALASLTACAGDREPAPPSASEAVTPTEDAELLRAIRPTFSDPEDVVAVAVVDGDELRTAFIGADADTAFEIGSVSKTFIGLLLAEAVDRGEVAPDDPIGEYLELGDAPAASVTFEELATHSSGLPTFPSDPDWVASVEEGFFAGADVLDETVPELLALARAEPIPPDAPPQYSNLGAALAGQALGCRRRDRLRHAARGAHLRAARPPDRDPAR</sequence>
<evidence type="ECO:0000256" key="3">
    <source>
        <dbReference type="ARBA" id="ARBA00023251"/>
    </source>
</evidence>